<evidence type="ECO:0000256" key="3">
    <source>
        <dbReference type="ARBA" id="ARBA00022692"/>
    </source>
</evidence>
<feature type="transmembrane region" description="Helical" evidence="6">
    <location>
        <begin position="21"/>
        <end position="41"/>
    </location>
</feature>
<dbReference type="InterPro" id="IPR050250">
    <property type="entry name" value="Macrolide_Exporter_MacB"/>
</dbReference>
<dbReference type="Pfam" id="PF02687">
    <property type="entry name" value="FtsX"/>
    <property type="match status" value="2"/>
</dbReference>
<feature type="transmembrane region" description="Helical" evidence="6">
    <location>
        <begin position="353"/>
        <end position="371"/>
    </location>
</feature>
<proteinExistence type="predicted"/>
<evidence type="ECO:0000259" key="7">
    <source>
        <dbReference type="Pfam" id="PF02687"/>
    </source>
</evidence>
<dbReference type="EMBL" id="SEWF01000001">
    <property type="protein sequence ID" value="RYU97574.1"/>
    <property type="molecule type" value="Genomic_DNA"/>
</dbReference>
<dbReference type="RefSeq" id="WP_130018897.1">
    <property type="nucleotide sequence ID" value="NZ_SEWF01000001.1"/>
</dbReference>
<dbReference type="PANTHER" id="PTHR30572:SF18">
    <property type="entry name" value="ABC-TYPE MACROLIDE FAMILY EXPORT SYSTEM PERMEASE COMPONENT 2"/>
    <property type="match status" value="1"/>
</dbReference>
<keyword evidence="4 6" id="KW-1133">Transmembrane helix</keyword>
<keyword evidence="10" id="KW-1185">Reference proteome</keyword>
<evidence type="ECO:0000256" key="4">
    <source>
        <dbReference type="ARBA" id="ARBA00022989"/>
    </source>
</evidence>
<dbReference type="InterPro" id="IPR003838">
    <property type="entry name" value="ABC3_permease_C"/>
</dbReference>
<gene>
    <name evidence="9" type="ORF">EWM59_00185</name>
</gene>
<feature type="transmembrane region" description="Helical" evidence="6">
    <location>
        <begin position="439"/>
        <end position="460"/>
    </location>
</feature>
<evidence type="ECO:0000256" key="2">
    <source>
        <dbReference type="ARBA" id="ARBA00022475"/>
    </source>
</evidence>
<evidence type="ECO:0000259" key="8">
    <source>
        <dbReference type="Pfam" id="PF12704"/>
    </source>
</evidence>
<evidence type="ECO:0000313" key="10">
    <source>
        <dbReference type="Proteomes" id="UP000293162"/>
    </source>
</evidence>
<accession>A0A4Q5M577</accession>
<protein>
    <submittedName>
        <fullName evidence="9">FtsX-like permease family protein</fullName>
    </submittedName>
</protein>
<comment type="subcellular location">
    <subcellularLocation>
        <location evidence="1">Cell membrane</location>
        <topology evidence="1">Multi-pass membrane protein</topology>
    </subcellularLocation>
</comment>
<reference evidence="9 10" key="1">
    <citation type="submission" date="2019-02" db="EMBL/GenBank/DDBJ databases">
        <title>Bacterial novel species Emticicia sp. 17J42-9 isolated from soil.</title>
        <authorList>
            <person name="Jung H.-Y."/>
        </authorList>
    </citation>
    <scope>NUCLEOTIDE SEQUENCE [LARGE SCALE GENOMIC DNA]</scope>
    <source>
        <strain evidence="9 10">17J42-9</strain>
    </source>
</reference>
<dbReference type="Proteomes" id="UP000293162">
    <property type="component" value="Unassembled WGS sequence"/>
</dbReference>
<dbReference type="PANTHER" id="PTHR30572">
    <property type="entry name" value="MEMBRANE COMPONENT OF TRANSPORTER-RELATED"/>
    <property type="match status" value="1"/>
</dbReference>
<dbReference type="AlphaFoldDB" id="A0A4Q5M577"/>
<name>A0A4Q5M577_9BACT</name>
<feature type="domain" description="ABC3 transporter permease C-terminal" evidence="7">
    <location>
        <begin position="303"/>
        <end position="419"/>
    </location>
</feature>
<evidence type="ECO:0000256" key="1">
    <source>
        <dbReference type="ARBA" id="ARBA00004651"/>
    </source>
</evidence>
<feature type="transmembrane region" description="Helical" evidence="6">
    <location>
        <begin position="747"/>
        <end position="767"/>
    </location>
</feature>
<sequence>MLRNYLKIALRNLFKRKGFTLLNIFGLAIGMTCCLLILQYVNYERGFDQFHDDADRIARLRIDNYSEGKLLWKSATVFPAFAPTMKKEFPEIEEAGRLIDANLLLTNEARNVKFNEQKGYFADPSMLKIFTIPMLKGNPATALNAPEKIILSESYAKKYFADENPIGKVLKVSGMGNPRAFEVTGVFKDYPANSHLIIEYLVSYSTLGKFLKETGDTENSTETAWGWYDFYTYFKLRPDATIAQVQAKMQDLCDRYINSKRDPKSNRRTEAYLMPMTDIHLYANFNQEAEVNGNGQAVSWLFLIAFFILAIAWTNYINLATARSLERAKEVGVRKVMGALREQLVGQFMMESLILNLSALVLAFTVSYFAMPYFSNFLGQQISFSFSNNVGFWLMMLLVFVAGTFLSGMYPAFVMSGIKPIIVLKGIMPKLTGGVSMRRILIVSQFSASIALIIGTIVVYQQIKYMRNQKLGLDIAQTLVLEGASSVRDSLFQASFKPFKNDVLKLKGAENITLSSTVPGDEVYWTNGARWMRKPKEFNTTMYIMSMDYDFVPAYDMKMVAGRAFSEKFGEDQHRKNILLNESAVKALGIENAQKAISEKVVVGGDTVTVIGVMADFHQESLKRAVNPMVARINLQNGGFHSIKLRTDDVSGTLAEVQGLWNRYFPNDPFNYFFLDKHFDRQYKSDILFGKVFGFFAMLAIFVACLGLLGLSSYNVLQRTKEIGVRKVLGASVSSIVVLLSKDFLKLVIIASLIAFPLAWAVMNQWLQDFASRINIQWWVFLIAGISALIIALITISFQSIKAALMNPVKSLKTE</sequence>
<feature type="domain" description="ABC3 transporter permease C-terminal" evidence="7">
    <location>
        <begin position="695"/>
        <end position="808"/>
    </location>
</feature>
<dbReference type="GO" id="GO:0022857">
    <property type="term" value="F:transmembrane transporter activity"/>
    <property type="evidence" value="ECO:0007669"/>
    <property type="project" value="TreeGrafter"/>
</dbReference>
<feature type="domain" description="MacB-like periplasmic core" evidence="8">
    <location>
        <begin position="449"/>
        <end position="619"/>
    </location>
</feature>
<dbReference type="OrthoDB" id="5933722at2"/>
<keyword evidence="2" id="KW-1003">Cell membrane</keyword>
<dbReference type="GO" id="GO:0005886">
    <property type="term" value="C:plasma membrane"/>
    <property type="evidence" value="ECO:0007669"/>
    <property type="project" value="UniProtKB-SubCell"/>
</dbReference>
<evidence type="ECO:0000313" key="9">
    <source>
        <dbReference type="EMBL" id="RYU97574.1"/>
    </source>
</evidence>
<comment type="caution">
    <text evidence="9">The sequence shown here is derived from an EMBL/GenBank/DDBJ whole genome shotgun (WGS) entry which is preliminary data.</text>
</comment>
<dbReference type="InterPro" id="IPR025857">
    <property type="entry name" value="MacB_PCD"/>
</dbReference>
<keyword evidence="3 6" id="KW-0812">Transmembrane</keyword>
<keyword evidence="5 6" id="KW-0472">Membrane</keyword>
<feature type="transmembrane region" description="Helical" evidence="6">
    <location>
        <begin position="391"/>
        <end position="418"/>
    </location>
</feature>
<feature type="transmembrane region" description="Helical" evidence="6">
    <location>
        <begin position="688"/>
        <end position="711"/>
    </location>
</feature>
<feature type="transmembrane region" description="Helical" evidence="6">
    <location>
        <begin position="779"/>
        <end position="801"/>
    </location>
</feature>
<feature type="domain" description="MacB-like periplasmic core" evidence="8">
    <location>
        <begin position="20"/>
        <end position="251"/>
    </location>
</feature>
<organism evidence="9 10">
    <name type="scientific">Emticicia agri</name>
    <dbReference type="NCBI Taxonomy" id="2492393"/>
    <lineage>
        <taxon>Bacteria</taxon>
        <taxon>Pseudomonadati</taxon>
        <taxon>Bacteroidota</taxon>
        <taxon>Cytophagia</taxon>
        <taxon>Cytophagales</taxon>
        <taxon>Leadbetterellaceae</taxon>
        <taxon>Emticicia</taxon>
    </lineage>
</organism>
<dbReference type="Pfam" id="PF12704">
    <property type="entry name" value="MacB_PCD"/>
    <property type="match status" value="2"/>
</dbReference>
<feature type="transmembrane region" description="Helical" evidence="6">
    <location>
        <begin position="297"/>
        <end position="319"/>
    </location>
</feature>
<evidence type="ECO:0000256" key="5">
    <source>
        <dbReference type="ARBA" id="ARBA00023136"/>
    </source>
</evidence>
<evidence type="ECO:0000256" key="6">
    <source>
        <dbReference type="SAM" id="Phobius"/>
    </source>
</evidence>